<dbReference type="HOGENOM" id="CLU_017917_0_0_11"/>
<name>A0A0H3MSN9_MYCLB</name>
<reference evidence="2 3" key="1">
    <citation type="journal article" date="2009" name="Nat. Genet.">
        <title>Comparative genomic and phylogeographic analysis of Mycobacterium leprae.</title>
        <authorList>
            <person name="Monot M."/>
            <person name="Honore N."/>
            <person name="Garnier T."/>
            <person name="Zidane N."/>
            <person name="Sherafi D."/>
            <person name="Paniz-Mondolfi A."/>
            <person name="Matsuoka M."/>
            <person name="Taylor G.M."/>
            <person name="Donoghue H.D."/>
            <person name="Bouwman A."/>
            <person name="Mays S."/>
            <person name="Watson C."/>
            <person name="Lockwood D."/>
            <person name="Khamispour A."/>
            <person name="Dowlati Y."/>
            <person name="Jianping S."/>
            <person name="Rea T.H."/>
            <person name="Vera-Cabrera L."/>
            <person name="Stefani M.M."/>
            <person name="Banu S."/>
            <person name="Macdonald M."/>
            <person name="Sapkota B.R."/>
            <person name="Spencer J.S."/>
            <person name="Thomas J."/>
            <person name="Harshman K."/>
            <person name="Singh P."/>
            <person name="Busso P."/>
            <person name="Gattiker A."/>
            <person name="Rougemont J."/>
            <person name="Brennan P.J."/>
            <person name="Cole S.T."/>
        </authorList>
    </citation>
    <scope>NUCLEOTIDE SEQUENCE [LARGE SCALE GENOMIC DNA]</scope>
    <source>
        <strain evidence="3">Br4923</strain>
    </source>
</reference>
<protein>
    <submittedName>
        <fullName evidence="2">Secreted protein</fullName>
    </submittedName>
</protein>
<gene>
    <name evidence="2" type="ordered locus">MLBr02699</name>
</gene>
<feature type="compositionally biased region" description="Polar residues" evidence="1">
    <location>
        <begin position="294"/>
        <end position="311"/>
    </location>
</feature>
<evidence type="ECO:0000313" key="2">
    <source>
        <dbReference type="EMBL" id="CAR72799.1"/>
    </source>
</evidence>
<organism evidence="2 3">
    <name type="scientific">Mycobacterium leprae (strain Br4923)</name>
    <dbReference type="NCBI Taxonomy" id="561304"/>
    <lineage>
        <taxon>Bacteria</taxon>
        <taxon>Bacillati</taxon>
        <taxon>Actinomycetota</taxon>
        <taxon>Actinomycetes</taxon>
        <taxon>Mycobacteriales</taxon>
        <taxon>Mycobacteriaceae</taxon>
        <taxon>Mycobacterium</taxon>
    </lineage>
</organism>
<feature type="region of interest" description="Disordered" evidence="1">
    <location>
        <begin position="294"/>
        <end position="314"/>
    </location>
</feature>
<evidence type="ECO:0000256" key="1">
    <source>
        <dbReference type="SAM" id="MobiDB-lite"/>
    </source>
</evidence>
<dbReference type="AlphaFoldDB" id="A0A0H3MSN9"/>
<accession>A0A0H3MSN9</accession>
<sequence length="797" mass="84698">MTASRLRLAGSLSIALVVDIVASFAVLLVAPTATPHAAADEPRATSFVRVRIDKVTPDVVTTSSEPVVTVSGVVTNIGDRPVRDLMVRLEHESAVISSAVLRTYLDDGADQFQTAADFVTVAEELQRGQEAGFTLVAPIRSTTKPSMAIDQPGIYPVLVNVNGTPDYGTPARLDNARFLLPVAGVPPAKSDAMDSAVAPDITKPVWITMLWPLADRPRLSPGAPGGTIPVRLVDDDLASSLAPGGRLDILLTAAETATGRDVDPDGAVSRALCLAVDPDLLVTVNAMTGGYIVSNSPDGPAQQPGTPTHPGTGQDAAVIWLNRLRALAHRMCVASLPYAQADLDALQRINDTELSTTATTSVGDIVDHILDVTSIRGVTMLPDSPLTNRVVDLLNDNNSTVAIAAAAFSAQDSTSGSLVDIDTEPRRLSPRVVVAPFDPAVGAALAAAGTDPIVPTYLDSSLNIRIVHDSDTARRQDALSSILWRALERDAAPRSQILVPPTSWHLQADDARVMLTTLSTVIRSGLAVARPLPTVIADALARTKLSDTVGSYTSARGRFNDDIIADIASQVGRLWGLTSALTADGRTGLTGVQYTAPLREDMLRALSQLEPPATRNGLAQQRLAVVSKTIKDLIGAVTIVNPGGSYTLATEHSPLPLALHNGLAVPIRVRLQVDAPPGMTVTDVSQIELPPGYLPLRVPIEVNFTQRVAVDVALQTPEGIQLGEPVRLLVHSNAYGKVLFEITLTAATILIVLAGRRLWHRFRIQTEGADSNRPDPLIVDAHPQHQYDDWVDEENRI</sequence>
<proteinExistence type="predicted"/>
<evidence type="ECO:0000313" key="3">
    <source>
        <dbReference type="Proteomes" id="UP000006900"/>
    </source>
</evidence>
<dbReference type="Proteomes" id="UP000006900">
    <property type="component" value="Chromosome"/>
</dbReference>
<dbReference type="KEGG" id="mlb:MLBr02699"/>
<dbReference type="EMBL" id="FM211192">
    <property type="protein sequence ID" value="CAR72799.1"/>
    <property type="molecule type" value="Genomic_DNA"/>
</dbReference>